<feature type="transmembrane region" description="Helical" evidence="7">
    <location>
        <begin position="103"/>
        <end position="123"/>
    </location>
</feature>
<dbReference type="EMBL" id="GG662712">
    <property type="protein sequence ID" value="EAR94343.2"/>
    <property type="molecule type" value="Genomic_DNA"/>
</dbReference>
<reference evidence="9" key="1">
    <citation type="journal article" date="2006" name="PLoS Biol.">
        <title>Macronuclear genome sequence of the ciliate Tetrahymena thermophila, a model eukaryote.</title>
        <authorList>
            <person name="Eisen J.A."/>
            <person name="Coyne R.S."/>
            <person name="Wu M."/>
            <person name="Wu D."/>
            <person name="Thiagarajan M."/>
            <person name="Wortman J.R."/>
            <person name="Badger J.H."/>
            <person name="Ren Q."/>
            <person name="Amedeo P."/>
            <person name="Jones K.M."/>
            <person name="Tallon L.J."/>
            <person name="Delcher A.L."/>
            <person name="Salzberg S.L."/>
            <person name="Silva J.C."/>
            <person name="Haas B.J."/>
            <person name="Majoros W.H."/>
            <person name="Farzad M."/>
            <person name="Carlton J.M."/>
            <person name="Smith R.K. Jr."/>
            <person name="Garg J."/>
            <person name="Pearlman R.E."/>
            <person name="Karrer K.M."/>
            <person name="Sun L."/>
            <person name="Manning G."/>
            <person name="Elde N.C."/>
            <person name="Turkewitz A.P."/>
            <person name="Asai D.J."/>
            <person name="Wilkes D.E."/>
            <person name="Wang Y."/>
            <person name="Cai H."/>
            <person name="Collins K."/>
            <person name="Stewart B.A."/>
            <person name="Lee S.R."/>
            <person name="Wilamowska K."/>
            <person name="Weinberg Z."/>
            <person name="Ruzzo W.L."/>
            <person name="Wloga D."/>
            <person name="Gaertig J."/>
            <person name="Frankel J."/>
            <person name="Tsao C.-C."/>
            <person name="Gorovsky M.A."/>
            <person name="Keeling P.J."/>
            <person name="Waller R.F."/>
            <person name="Patron N.J."/>
            <person name="Cherry J.M."/>
            <person name="Stover N.A."/>
            <person name="Krieger C.J."/>
            <person name="del Toro C."/>
            <person name="Ryder H.F."/>
            <person name="Williamson S.C."/>
            <person name="Barbeau R.A."/>
            <person name="Hamilton E.P."/>
            <person name="Orias E."/>
        </authorList>
    </citation>
    <scope>NUCLEOTIDE SEQUENCE [LARGE SCALE GENOMIC DNA]</scope>
    <source>
        <strain evidence="9">SB210</strain>
    </source>
</reference>
<dbReference type="Proteomes" id="UP000009168">
    <property type="component" value="Unassembled WGS sequence"/>
</dbReference>
<dbReference type="GeneID" id="7833409"/>
<comment type="cofactor">
    <cofactor evidence="1">
        <name>Zn(2+)</name>
        <dbReference type="ChEBI" id="CHEBI:29105"/>
    </cofactor>
</comment>
<keyword evidence="7 8" id="KW-0812">Transmembrane</keyword>
<dbReference type="InterPro" id="IPR012962">
    <property type="entry name" value="Pept_M54_archaemetzincn"/>
</dbReference>
<dbReference type="Gene3D" id="3.40.390.10">
    <property type="entry name" value="Collagenase (Catalytic Domain)"/>
    <property type="match status" value="1"/>
</dbReference>
<dbReference type="PANTHER" id="PTHR15910:SF1">
    <property type="entry name" value="ARCHAEMETZINCIN-2"/>
    <property type="match status" value="1"/>
</dbReference>
<dbReference type="HOGENOM" id="CLU_925852_0_0_1"/>
<keyword evidence="7" id="KW-1133">Transmembrane helix</keyword>
<evidence type="ECO:0000256" key="7">
    <source>
        <dbReference type="SAM" id="Phobius"/>
    </source>
</evidence>
<keyword evidence="7" id="KW-0472">Membrane</keyword>
<keyword evidence="4" id="KW-0378">Hydrolase</keyword>
<evidence type="ECO:0000256" key="6">
    <source>
        <dbReference type="ARBA" id="ARBA00023049"/>
    </source>
</evidence>
<feature type="transmembrane region" description="Helical" evidence="7">
    <location>
        <begin position="143"/>
        <end position="164"/>
    </location>
</feature>
<dbReference type="InterPro" id="IPR024079">
    <property type="entry name" value="MetalloPept_cat_dom_sf"/>
</dbReference>
<sequence>MNHFSQNCKVIQNINSNNYFWKNLICSLFIFKRRSLSILKLQNNIQSGSFIYCFETKQNFNNFIKENIFSANLRTSIYINNSNIQNYKIRIYKQLIKKTLLRIRCSIICKQIQAYLFFILVFLQNETRIDRDAFCFIKENFLFIQTILFHLYMIYFLYINYLTLFKNKEKKMKKSDQKYNHFDNLHSLLGFKSKEKIPNDVYNQKMKDIFKAPYDYNIMLYDEGQNVKEFLNMEEETNQEGTGRFRFQKSGRNKIMLYFVGKQSDIEKLVDTNVILQAFKAFFSLDTIYVEFLEYFTFQKKFKGKRISIIDQKKQLEFPLKQRGGRVGVFSLFDVLLEYIEKKSYTNVFFVDEDIIEEDNPDFNLVGRACGDRICIVSLKNITIYEIISTSLHECLHTFGIDHCIYFDCLMNSMYQQDQFWMQLCPVDLFKLQSELKFDIKKRYQDLQNFYQNILKDEKQVEFLTQILKSLE</sequence>
<evidence type="ECO:0000313" key="9">
    <source>
        <dbReference type="Proteomes" id="UP000009168"/>
    </source>
</evidence>
<evidence type="ECO:0000256" key="3">
    <source>
        <dbReference type="ARBA" id="ARBA00022723"/>
    </source>
</evidence>
<dbReference type="KEGG" id="tet:TTHERM_00047310"/>
<keyword evidence="5" id="KW-0862">Zinc</keyword>
<proteinExistence type="predicted"/>
<name>Q23DG0_TETTS</name>
<dbReference type="OrthoDB" id="2365600at2759"/>
<dbReference type="GO" id="GO:0008237">
    <property type="term" value="F:metallopeptidase activity"/>
    <property type="evidence" value="ECO:0007669"/>
    <property type="project" value="UniProtKB-KW"/>
</dbReference>
<evidence type="ECO:0000256" key="5">
    <source>
        <dbReference type="ARBA" id="ARBA00022833"/>
    </source>
</evidence>
<evidence type="ECO:0000256" key="2">
    <source>
        <dbReference type="ARBA" id="ARBA00022670"/>
    </source>
</evidence>
<dbReference type="GO" id="GO:0046872">
    <property type="term" value="F:metal ion binding"/>
    <property type="evidence" value="ECO:0007669"/>
    <property type="project" value="UniProtKB-KW"/>
</dbReference>
<keyword evidence="2" id="KW-0645">Protease</keyword>
<evidence type="ECO:0000256" key="1">
    <source>
        <dbReference type="ARBA" id="ARBA00001947"/>
    </source>
</evidence>
<organism evidence="8 9">
    <name type="scientific">Tetrahymena thermophila (strain SB210)</name>
    <dbReference type="NCBI Taxonomy" id="312017"/>
    <lineage>
        <taxon>Eukaryota</taxon>
        <taxon>Sar</taxon>
        <taxon>Alveolata</taxon>
        <taxon>Ciliophora</taxon>
        <taxon>Intramacronucleata</taxon>
        <taxon>Oligohymenophorea</taxon>
        <taxon>Hymenostomatida</taxon>
        <taxon>Tetrahymenina</taxon>
        <taxon>Tetrahymenidae</taxon>
        <taxon>Tetrahymena</taxon>
    </lineage>
</organism>
<keyword evidence="3" id="KW-0479">Metal-binding</keyword>
<accession>Q23DG0</accession>
<dbReference type="PANTHER" id="PTHR15910">
    <property type="entry name" value="ARCHAEMETZINCIN"/>
    <property type="match status" value="1"/>
</dbReference>
<dbReference type="RefSeq" id="XP_001014726.2">
    <property type="nucleotide sequence ID" value="XM_001014726.3"/>
</dbReference>
<evidence type="ECO:0000256" key="4">
    <source>
        <dbReference type="ARBA" id="ARBA00022801"/>
    </source>
</evidence>
<dbReference type="AlphaFoldDB" id="Q23DG0"/>
<dbReference type="GO" id="GO:0006508">
    <property type="term" value="P:proteolysis"/>
    <property type="evidence" value="ECO:0007669"/>
    <property type="project" value="UniProtKB-KW"/>
</dbReference>
<gene>
    <name evidence="8" type="ORF">TTHERM_00047310</name>
</gene>
<protein>
    <submittedName>
        <fullName evidence="8">Transmembrane protein, putative</fullName>
    </submittedName>
</protein>
<keyword evidence="6" id="KW-0482">Metalloprotease</keyword>
<dbReference type="InParanoid" id="Q23DG0"/>
<dbReference type="eggNOG" id="ENOG502R2US">
    <property type="taxonomic scope" value="Eukaryota"/>
</dbReference>
<evidence type="ECO:0000313" key="8">
    <source>
        <dbReference type="EMBL" id="EAR94343.2"/>
    </source>
</evidence>
<dbReference type="SUPFAM" id="SSF55486">
    <property type="entry name" value="Metalloproteases ('zincins'), catalytic domain"/>
    <property type="match status" value="1"/>
</dbReference>
<keyword evidence="9" id="KW-1185">Reference proteome</keyword>